<dbReference type="EMBL" id="CABVQD010000002">
    <property type="protein sequence ID" value="VWB24018.1"/>
    <property type="molecule type" value="Genomic_DNA"/>
</dbReference>
<keyword evidence="3 5" id="KW-0808">Transferase</keyword>
<evidence type="ECO:0000313" key="5">
    <source>
        <dbReference type="EMBL" id="VWB24018.1"/>
    </source>
</evidence>
<accession>A0A6J5CZQ2</accession>
<evidence type="ECO:0000259" key="4">
    <source>
        <dbReference type="Pfam" id="PF00534"/>
    </source>
</evidence>
<organism evidence="5 6">
    <name type="scientific">Burkholderia paludis</name>
    <dbReference type="NCBI Taxonomy" id="1506587"/>
    <lineage>
        <taxon>Bacteria</taxon>
        <taxon>Pseudomonadati</taxon>
        <taxon>Pseudomonadota</taxon>
        <taxon>Betaproteobacteria</taxon>
        <taxon>Burkholderiales</taxon>
        <taxon>Burkholderiaceae</taxon>
        <taxon>Burkholderia</taxon>
        <taxon>Burkholderia cepacia complex</taxon>
    </lineage>
</organism>
<gene>
    <name evidence="5" type="ORF">BPA30113_00836</name>
</gene>
<evidence type="ECO:0000256" key="3">
    <source>
        <dbReference type="ARBA" id="ARBA00022679"/>
    </source>
</evidence>
<feature type="domain" description="Glycosyl transferase family 1" evidence="4">
    <location>
        <begin position="233"/>
        <end position="390"/>
    </location>
</feature>
<name>A0A6J5CZQ2_9BURK</name>
<dbReference type="Proteomes" id="UP000494330">
    <property type="component" value="Unassembled WGS sequence"/>
</dbReference>
<dbReference type="AlphaFoldDB" id="A0A6J5CZQ2"/>
<proteinExistence type="inferred from homology"/>
<protein>
    <submittedName>
        <fullName evidence="5">Glycosyl transferase family 1</fullName>
    </submittedName>
</protein>
<sequence>MQPLPVPDCPEASALRLAYLVSRYPAVSHTFILREVLALRRLGATVAVASVNAPDRPDARMTDSERAEADATYYVKRDGVAGAGRALLHCLRRHPAGCLRAFARSLTLGRGVRRLYALAYLAEAMMVVRWMDGAGLRHLHVHFATAGASVGVLARAIAPVGLSLTVHGPDEFDDVEGQHLRTKVRTADLVVCISQFARSQLMRLSDPAQWRKLQVCRLGVALHADAGAPARGTATRLLCVGRLTAAKGQHVLLEACARVRAQGRDIHLTLVGQGGDEASLREHARRLGLDGCVRFAGALNETEVRAAFAAADAFVLPSLAEGIPVVLMEAMSAGVPCISCPVNGIPELIEDGTNGLLAAPGDVDALAACIGALLDDPDARRRFAAAGRQRLVDAFDLERNVARLASLFATLPQARGASASKGEQ</sequence>
<dbReference type="Gene3D" id="3.40.50.2000">
    <property type="entry name" value="Glycogen Phosphorylase B"/>
    <property type="match status" value="2"/>
</dbReference>
<evidence type="ECO:0000256" key="2">
    <source>
        <dbReference type="ARBA" id="ARBA00022676"/>
    </source>
</evidence>
<dbReference type="SUPFAM" id="SSF53756">
    <property type="entry name" value="UDP-Glycosyltransferase/glycogen phosphorylase"/>
    <property type="match status" value="1"/>
</dbReference>
<dbReference type="InterPro" id="IPR001296">
    <property type="entry name" value="Glyco_trans_1"/>
</dbReference>
<evidence type="ECO:0000256" key="1">
    <source>
        <dbReference type="ARBA" id="ARBA00009481"/>
    </source>
</evidence>
<keyword evidence="6" id="KW-1185">Reference proteome</keyword>
<dbReference type="Pfam" id="PF00534">
    <property type="entry name" value="Glycos_transf_1"/>
    <property type="match status" value="1"/>
</dbReference>
<dbReference type="PANTHER" id="PTHR12526">
    <property type="entry name" value="GLYCOSYLTRANSFERASE"/>
    <property type="match status" value="1"/>
</dbReference>
<dbReference type="GO" id="GO:0016757">
    <property type="term" value="F:glycosyltransferase activity"/>
    <property type="evidence" value="ECO:0007669"/>
    <property type="project" value="UniProtKB-KW"/>
</dbReference>
<keyword evidence="2" id="KW-0328">Glycosyltransferase</keyword>
<comment type="similarity">
    <text evidence="1">Belongs to the glycosyltransferase group 1 family. Glycosyltransferase 4 subfamily.</text>
</comment>
<evidence type="ECO:0000313" key="6">
    <source>
        <dbReference type="Proteomes" id="UP000494330"/>
    </source>
</evidence>
<dbReference type="PANTHER" id="PTHR12526:SF640">
    <property type="entry name" value="COLANIC ACID BIOSYNTHESIS GLYCOSYLTRANSFERASE WCAL-RELATED"/>
    <property type="match status" value="1"/>
</dbReference>
<reference evidence="5 6" key="1">
    <citation type="submission" date="2019-09" db="EMBL/GenBank/DDBJ databases">
        <authorList>
            <person name="Depoorter E."/>
        </authorList>
    </citation>
    <scope>NUCLEOTIDE SEQUENCE [LARGE SCALE GENOMIC DNA]</scope>
    <source>
        <strain evidence="5">LMG 30113</strain>
    </source>
</reference>
<dbReference type="RefSeq" id="WP_052001204.1">
    <property type="nucleotide sequence ID" value="NZ_CABVQD010000002.1"/>
</dbReference>